<dbReference type="Proteomes" id="UP001162501">
    <property type="component" value="Chromosome 33"/>
</dbReference>
<protein>
    <submittedName>
        <fullName evidence="1">Uncharacterized protein</fullName>
    </submittedName>
</protein>
<proteinExistence type="predicted"/>
<gene>
    <name evidence="1" type="ORF">MRATA1EN22A_LOCUS21647</name>
</gene>
<dbReference type="EMBL" id="OX596117">
    <property type="protein sequence ID" value="CAN0491184.1"/>
    <property type="molecule type" value="Genomic_DNA"/>
</dbReference>
<name>A0AC59ZRR6_RANTA</name>
<reference evidence="1" key="2">
    <citation type="submission" date="2025-03" db="EMBL/GenBank/DDBJ databases">
        <authorList>
            <consortium name="ELIXIR-Norway"/>
            <consortium name="Elixir Norway"/>
        </authorList>
    </citation>
    <scope>NUCLEOTIDE SEQUENCE</scope>
</reference>
<accession>A0AC59ZRR6</accession>
<evidence type="ECO:0000313" key="1">
    <source>
        <dbReference type="EMBL" id="CAN0491184.1"/>
    </source>
</evidence>
<organism evidence="1 2">
    <name type="scientific">Rangifer tarandus platyrhynchus</name>
    <name type="common">Svalbard reindeer</name>
    <dbReference type="NCBI Taxonomy" id="3082113"/>
    <lineage>
        <taxon>Eukaryota</taxon>
        <taxon>Metazoa</taxon>
        <taxon>Chordata</taxon>
        <taxon>Craniata</taxon>
        <taxon>Vertebrata</taxon>
        <taxon>Euteleostomi</taxon>
        <taxon>Mammalia</taxon>
        <taxon>Eutheria</taxon>
        <taxon>Laurasiatheria</taxon>
        <taxon>Artiodactyla</taxon>
        <taxon>Ruminantia</taxon>
        <taxon>Pecora</taxon>
        <taxon>Cervidae</taxon>
        <taxon>Odocoileinae</taxon>
        <taxon>Rangifer</taxon>
    </lineage>
</organism>
<sequence>MGANGLADPAALGLAAHPVPTSHLITAHKSGVKTLRQDAPTPPGLPARGPISAQRFPTCRAERASQTNQRRKPTYDPSRSDQRSRKAAQSGLAFLLLQRPDARSPIATAVNSTGRPARAGPSAQAREVAAPRLPFAPSVLRK</sequence>
<reference evidence="1" key="1">
    <citation type="submission" date="2023-05" db="EMBL/GenBank/DDBJ databases">
        <authorList>
            <consortium name="ELIXIR-Norway"/>
        </authorList>
    </citation>
    <scope>NUCLEOTIDE SEQUENCE</scope>
</reference>
<evidence type="ECO:0000313" key="2">
    <source>
        <dbReference type="Proteomes" id="UP001162501"/>
    </source>
</evidence>